<keyword evidence="3" id="KW-0249">Electron transport</keyword>
<dbReference type="EMBL" id="CAFAAV010000246">
    <property type="protein sequence ID" value="CAB4834033.1"/>
    <property type="molecule type" value="Genomic_DNA"/>
</dbReference>
<evidence type="ECO:0000313" key="8">
    <source>
        <dbReference type="EMBL" id="CAB4849704.1"/>
    </source>
</evidence>
<gene>
    <name evidence="6" type="ORF">UFOPK2656_00357</name>
    <name evidence="7" type="ORF">UFOPK3099_02470</name>
    <name evidence="8" type="ORF">UFOPK3267_00982</name>
    <name evidence="9" type="ORF">UFOPK3651_00125</name>
    <name evidence="10" type="ORF">UFOPK3931_02996</name>
    <name evidence="5" type="ORF">UFOPK4189_00354</name>
</gene>
<dbReference type="GO" id="GO:0005507">
    <property type="term" value="F:copper ion binding"/>
    <property type="evidence" value="ECO:0007669"/>
    <property type="project" value="TreeGrafter"/>
</dbReference>
<dbReference type="EMBL" id="CAFBIY010000041">
    <property type="protein sequence ID" value="CAB4849704.1"/>
    <property type="molecule type" value="Genomic_DNA"/>
</dbReference>
<evidence type="ECO:0000313" key="7">
    <source>
        <dbReference type="EMBL" id="CAB4834033.1"/>
    </source>
</evidence>
<dbReference type="InterPro" id="IPR050845">
    <property type="entry name" value="Cu-binding_ET"/>
</dbReference>
<evidence type="ECO:0000256" key="3">
    <source>
        <dbReference type="ARBA" id="ARBA00022982"/>
    </source>
</evidence>
<name>A0A6J7QKH6_9ZZZZ</name>
<organism evidence="10">
    <name type="scientific">freshwater metagenome</name>
    <dbReference type="NCBI Taxonomy" id="449393"/>
    <lineage>
        <taxon>unclassified sequences</taxon>
        <taxon>metagenomes</taxon>
        <taxon>ecological metagenomes</taxon>
    </lineage>
</organism>
<keyword evidence="4" id="KW-0186">Copper</keyword>
<sequence>MSSTVSTRISAVVLGVSLAMLAACGGSGSTAGTVPADADVTVRAKEGLVWDAKSYTATSHDGTVILYGVNDSGLAHNLHIVDKDDKDVTTGIDLAGSGSSGTMTLTVAPGEYRIVCKIPGHSGTMNATLTVN</sequence>
<evidence type="ECO:0000313" key="5">
    <source>
        <dbReference type="EMBL" id="CAB4362576.1"/>
    </source>
</evidence>
<accession>A0A6J7QKH6</accession>
<evidence type="ECO:0000313" key="6">
    <source>
        <dbReference type="EMBL" id="CAB4706151.1"/>
    </source>
</evidence>
<evidence type="ECO:0000313" key="10">
    <source>
        <dbReference type="EMBL" id="CAB5014564.1"/>
    </source>
</evidence>
<evidence type="ECO:0000256" key="4">
    <source>
        <dbReference type="ARBA" id="ARBA00023008"/>
    </source>
</evidence>
<dbReference type="PANTHER" id="PTHR38439">
    <property type="entry name" value="AURACYANIN-B"/>
    <property type="match status" value="1"/>
</dbReference>
<dbReference type="Gene3D" id="2.60.40.420">
    <property type="entry name" value="Cupredoxins - blue copper proteins"/>
    <property type="match status" value="1"/>
</dbReference>
<dbReference type="SUPFAM" id="SSF49503">
    <property type="entry name" value="Cupredoxins"/>
    <property type="match status" value="1"/>
</dbReference>
<evidence type="ECO:0000313" key="9">
    <source>
        <dbReference type="EMBL" id="CAB4910286.1"/>
    </source>
</evidence>
<dbReference type="EMBL" id="CAFBMT010000001">
    <property type="protein sequence ID" value="CAB4910286.1"/>
    <property type="molecule type" value="Genomic_DNA"/>
</dbReference>
<dbReference type="InterPro" id="IPR008972">
    <property type="entry name" value="Cupredoxin"/>
</dbReference>
<proteinExistence type="predicted"/>
<protein>
    <submittedName>
        <fullName evidence="10">Unannotated protein</fullName>
    </submittedName>
</protein>
<dbReference type="EMBL" id="CAESGF010000002">
    <property type="protein sequence ID" value="CAB4362576.1"/>
    <property type="molecule type" value="Genomic_DNA"/>
</dbReference>
<dbReference type="EMBL" id="CAEZYF010000002">
    <property type="protein sequence ID" value="CAB4706151.1"/>
    <property type="molecule type" value="Genomic_DNA"/>
</dbReference>
<dbReference type="EMBL" id="CAFBOL010000125">
    <property type="protein sequence ID" value="CAB5014564.1"/>
    <property type="molecule type" value="Genomic_DNA"/>
</dbReference>
<dbReference type="PANTHER" id="PTHR38439:SF2">
    <property type="entry name" value="OUTER MEMBRANE PROTEIN H.8"/>
    <property type="match status" value="1"/>
</dbReference>
<keyword evidence="1" id="KW-0813">Transport</keyword>
<reference evidence="10" key="1">
    <citation type="submission" date="2020-05" db="EMBL/GenBank/DDBJ databases">
        <authorList>
            <person name="Chiriac C."/>
            <person name="Salcher M."/>
            <person name="Ghai R."/>
            <person name="Kavagutti S V."/>
        </authorList>
    </citation>
    <scope>NUCLEOTIDE SEQUENCE</scope>
</reference>
<evidence type="ECO:0000256" key="2">
    <source>
        <dbReference type="ARBA" id="ARBA00022723"/>
    </source>
</evidence>
<evidence type="ECO:0000256" key="1">
    <source>
        <dbReference type="ARBA" id="ARBA00022448"/>
    </source>
</evidence>
<dbReference type="AlphaFoldDB" id="A0A6J7QKH6"/>
<keyword evidence="2" id="KW-0479">Metal-binding</keyword>